<name>A0A2A2HXA8_9EURY</name>
<dbReference type="SUPFAM" id="SSF49503">
    <property type="entry name" value="Cupredoxins"/>
    <property type="match status" value="1"/>
</dbReference>
<feature type="compositionally biased region" description="Acidic residues" evidence="1">
    <location>
        <begin position="79"/>
        <end position="91"/>
    </location>
</feature>
<dbReference type="AlphaFoldDB" id="A0A2A2HXA8"/>
<dbReference type="PROSITE" id="PS51257">
    <property type="entry name" value="PROKAR_LIPOPROTEIN"/>
    <property type="match status" value="1"/>
</dbReference>
<evidence type="ECO:0000256" key="1">
    <source>
        <dbReference type="SAM" id="MobiDB-lite"/>
    </source>
</evidence>
<accession>A0A2A2HXA8</accession>
<sequence length="224" mass="24968">METKKIILILIALSVIISGCLSSEDEGEDGEEGREAGGSSGGSQRQREVRTPEGMQEEMWTSEKTETEEEMWTPKETEAMEETIAQEELETSVETGTQVELDTPEETETSKVPDESEMEQTGVRAGERERTGAVQPGGTPPTSQFVRLKNYLMIPSSLEINTGDTVIWKNYQESSVLTLTSREHLFEDRRLAYGSTLEYTFNEPGSYSFGVKGYPKMQATITVK</sequence>
<dbReference type="OrthoDB" id="4392at2157"/>
<reference evidence="2 3" key="1">
    <citation type="journal article" date="2017" name="BMC Genomics">
        <title>Genomic analysis of methanogenic archaea reveals a shift towards energy conservation.</title>
        <authorList>
            <person name="Gilmore S.P."/>
            <person name="Henske J.K."/>
            <person name="Sexton J.A."/>
            <person name="Solomon K.V."/>
            <person name="Seppala S."/>
            <person name="Yoo J.I."/>
            <person name="Huyett L.M."/>
            <person name="Pressman A."/>
            <person name="Cogan J.Z."/>
            <person name="Kivenson V."/>
            <person name="Peng X."/>
            <person name="Tan Y."/>
            <person name="Valentine D.L."/>
            <person name="O'Malley M.A."/>
        </authorList>
    </citation>
    <scope>NUCLEOTIDE SEQUENCE [LARGE SCALE GENOMIC DNA]</scope>
    <source>
        <strain evidence="2 3">MC-15</strain>
    </source>
</reference>
<dbReference type="PANTHER" id="PTHR36507">
    <property type="entry name" value="BLL1555 PROTEIN"/>
    <property type="match status" value="1"/>
</dbReference>
<comment type="caution">
    <text evidence="2">The sequence shown here is derived from an EMBL/GenBank/DDBJ whole genome shotgun (WGS) entry which is preliminary data.</text>
</comment>
<dbReference type="RefSeq" id="WP_095643242.1">
    <property type="nucleotide sequence ID" value="NZ_LMVP01000039.1"/>
</dbReference>
<organism evidence="2 3">
    <name type="scientific">Methanosarcina spelaei</name>
    <dbReference type="NCBI Taxonomy" id="1036679"/>
    <lineage>
        <taxon>Archaea</taxon>
        <taxon>Methanobacteriati</taxon>
        <taxon>Methanobacteriota</taxon>
        <taxon>Stenosarchaea group</taxon>
        <taxon>Methanomicrobia</taxon>
        <taxon>Methanosarcinales</taxon>
        <taxon>Methanosarcinaceae</taxon>
        <taxon>Methanosarcina</taxon>
    </lineage>
</organism>
<dbReference type="PANTHER" id="PTHR36507:SF1">
    <property type="entry name" value="BLL1555 PROTEIN"/>
    <property type="match status" value="1"/>
</dbReference>
<feature type="compositionally biased region" description="Acidic residues" evidence="1">
    <location>
        <begin position="23"/>
        <end position="32"/>
    </location>
</feature>
<gene>
    <name evidence="2" type="ORF">ASJ81_15590</name>
</gene>
<dbReference type="Proteomes" id="UP000218164">
    <property type="component" value="Unassembled WGS sequence"/>
</dbReference>
<feature type="region of interest" description="Disordered" evidence="1">
    <location>
        <begin position="23"/>
        <end position="142"/>
    </location>
</feature>
<protein>
    <recommendedName>
        <fullName evidence="4">Cell surface lipoprotein</fullName>
    </recommendedName>
</protein>
<evidence type="ECO:0008006" key="4">
    <source>
        <dbReference type="Google" id="ProtNLM"/>
    </source>
</evidence>
<evidence type="ECO:0000313" key="2">
    <source>
        <dbReference type="EMBL" id="PAV13978.1"/>
    </source>
</evidence>
<dbReference type="EMBL" id="LMVP01000039">
    <property type="protein sequence ID" value="PAV13978.1"/>
    <property type="molecule type" value="Genomic_DNA"/>
</dbReference>
<dbReference type="InterPro" id="IPR052721">
    <property type="entry name" value="ET_Amicyanin"/>
</dbReference>
<dbReference type="InterPro" id="IPR008972">
    <property type="entry name" value="Cupredoxin"/>
</dbReference>
<evidence type="ECO:0000313" key="3">
    <source>
        <dbReference type="Proteomes" id="UP000218164"/>
    </source>
</evidence>
<proteinExistence type="predicted"/>
<keyword evidence="3" id="KW-1185">Reference proteome</keyword>
<dbReference type="Gene3D" id="2.60.40.420">
    <property type="entry name" value="Cupredoxins - blue copper proteins"/>
    <property type="match status" value="1"/>
</dbReference>